<evidence type="ECO:0000313" key="2">
    <source>
        <dbReference type="Proteomes" id="UP000285146"/>
    </source>
</evidence>
<gene>
    <name evidence="1" type="ORF">VPNG_06179</name>
</gene>
<comment type="caution">
    <text evidence="1">The sequence shown here is derived from an EMBL/GenBank/DDBJ whole genome shotgun (WGS) entry which is preliminary data.</text>
</comment>
<dbReference type="Gene3D" id="2.40.50.140">
    <property type="entry name" value="Nucleic acid-binding proteins"/>
    <property type="match status" value="1"/>
</dbReference>
<dbReference type="OrthoDB" id="1918685at2759"/>
<proteinExistence type="predicted"/>
<dbReference type="InParanoid" id="A0A423WYL8"/>
<organism evidence="1 2">
    <name type="scientific">Cytospora leucostoma</name>
    <dbReference type="NCBI Taxonomy" id="1230097"/>
    <lineage>
        <taxon>Eukaryota</taxon>
        <taxon>Fungi</taxon>
        <taxon>Dikarya</taxon>
        <taxon>Ascomycota</taxon>
        <taxon>Pezizomycotina</taxon>
        <taxon>Sordariomycetes</taxon>
        <taxon>Sordariomycetidae</taxon>
        <taxon>Diaporthales</taxon>
        <taxon>Cytosporaceae</taxon>
        <taxon>Cytospora</taxon>
    </lineage>
</organism>
<accession>A0A423WYL8</accession>
<dbReference type="InterPro" id="IPR012340">
    <property type="entry name" value="NA-bd_OB-fold"/>
</dbReference>
<protein>
    <submittedName>
        <fullName evidence="1">Uncharacterized protein</fullName>
    </submittedName>
</protein>
<keyword evidence="2" id="KW-1185">Reference proteome</keyword>
<dbReference type="Proteomes" id="UP000285146">
    <property type="component" value="Unassembled WGS sequence"/>
</dbReference>
<name>A0A423WYL8_9PEZI</name>
<reference evidence="1 2" key="1">
    <citation type="submission" date="2015-09" db="EMBL/GenBank/DDBJ databases">
        <title>Host preference determinants of Valsa canker pathogens revealed by comparative genomics.</title>
        <authorList>
            <person name="Yin Z."/>
            <person name="Huang L."/>
        </authorList>
    </citation>
    <scope>NUCLEOTIDE SEQUENCE [LARGE SCALE GENOMIC DNA]</scope>
    <source>
        <strain evidence="1 2">SXYLt</strain>
    </source>
</reference>
<dbReference type="EMBL" id="LKEB01000034">
    <property type="protein sequence ID" value="ROW08633.1"/>
    <property type="molecule type" value="Genomic_DNA"/>
</dbReference>
<evidence type="ECO:0000313" key="1">
    <source>
        <dbReference type="EMBL" id="ROW08633.1"/>
    </source>
</evidence>
<sequence>MSAINTSSEAAVVAADPSRPFTPRPVIAEILRTSYCAPGTVLLIEKIEANISVSKRYRTVRLLLGDGELCIQALLRSELHRCVDGDQFFEGCYVRLNRFDVHSVQLRLDQQGDDDEGSESPAEMVFLVVQDMATVGWNTAYMEIAGTAGQQLPIDMHNPPGPQGRRLPEAVAVRADAAPTALSNTGETLVAPPKEELENAVEAADEDDDEFEVMDISEQRAGDRRREAELLQQRASHLTGNSHHHHHHSWTPGDDLSKPLRLTPLRSIPNLPYKQNWAVNILAVVASLSEVEPALLPTYVGKQRTARLADPSTSKQVLLTIFLDPDEFAPEVGSVVLLLGVKNHRFDGGSLKKYGNEKPRDGARWWFENPTDISWCDVGGLRDWWKGQSH</sequence>
<dbReference type="STRING" id="1230097.A0A423WYL8"/>
<dbReference type="AlphaFoldDB" id="A0A423WYL8"/>